<evidence type="ECO:0000313" key="1">
    <source>
        <dbReference type="EMBL" id="RNA10635.1"/>
    </source>
</evidence>
<evidence type="ECO:0000313" key="2">
    <source>
        <dbReference type="Proteomes" id="UP000276133"/>
    </source>
</evidence>
<reference evidence="1 2" key="1">
    <citation type="journal article" date="2018" name="Sci. Rep.">
        <title>Genomic signatures of local adaptation to the degree of environmental predictability in rotifers.</title>
        <authorList>
            <person name="Franch-Gras L."/>
            <person name="Hahn C."/>
            <person name="Garcia-Roger E.M."/>
            <person name="Carmona M.J."/>
            <person name="Serra M."/>
            <person name="Gomez A."/>
        </authorList>
    </citation>
    <scope>NUCLEOTIDE SEQUENCE [LARGE SCALE GENOMIC DNA]</scope>
    <source>
        <strain evidence="1">HYR1</strain>
    </source>
</reference>
<accession>A0A3M7QI37</accession>
<dbReference type="EMBL" id="REGN01006146">
    <property type="protein sequence ID" value="RNA10635.1"/>
    <property type="molecule type" value="Genomic_DNA"/>
</dbReference>
<gene>
    <name evidence="1" type="ORF">BpHYR1_019335</name>
</gene>
<dbReference type="AlphaFoldDB" id="A0A3M7QI37"/>
<sequence length="159" mass="18571">MPCSIAQKYEHCHDIYDSFSNENGLSDKIKTIIIDLLANNPKLYPRQIRSHLNNNRKKLNIEDIGVKNRKLDLIRSGLKLLTDLTRGGEVWSKNYSKIYFIKLKTTFISIISNYFKNKLFNIFKHNLLNDRSIIDRNNPNFNILFDISLIPLSVIAPEF</sequence>
<comment type="caution">
    <text evidence="1">The sequence shown here is derived from an EMBL/GenBank/DDBJ whole genome shotgun (WGS) entry which is preliminary data.</text>
</comment>
<organism evidence="1 2">
    <name type="scientific">Brachionus plicatilis</name>
    <name type="common">Marine rotifer</name>
    <name type="synonym">Brachionus muelleri</name>
    <dbReference type="NCBI Taxonomy" id="10195"/>
    <lineage>
        <taxon>Eukaryota</taxon>
        <taxon>Metazoa</taxon>
        <taxon>Spiralia</taxon>
        <taxon>Gnathifera</taxon>
        <taxon>Rotifera</taxon>
        <taxon>Eurotatoria</taxon>
        <taxon>Monogononta</taxon>
        <taxon>Pseudotrocha</taxon>
        <taxon>Ploima</taxon>
        <taxon>Brachionidae</taxon>
        <taxon>Brachionus</taxon>
    </lineage>
</organism>
<dbReference type="Proteomes" id="UP000276133">
    <property type="component" value="Unassembled WGS sequence"/>
</dbReference>
<name>A0A3M7QI37_BRAPC</name>
<keyword evidence="2" id="KW-1185">Reference proteome</keyword>
<protein>
    <submittedName>
        <fullName evidence="1">Uncharacterized protein</fullName>
    </submittedName>
</protein>
<proteinExistence type="predicted"/>